<keyword evidence="2" id="KW-1185">Reference proteome</keyword>
<evidence type="ECO:0000313" key="1">
    <source>
        <dbReference type="EMBL" id="AFU86570.1"/>
    </source>
</evidence>
<protein>
    <submittedName>
        <fullName evidence="1">Uncharacterized protein</fullName>
    </submittedName>
</protein>
<accession>K4JQL0</accession>
<dbReference type="EMBL" id="JX100814">
    <property type="protein sequence ID" value="AFU86570.1"/>
    <property type="molecule type" value="Genomic_DNA"/>
</dbReference>
<reference evidence="1 2" key="1">
    <citation type="journal article" date="2012" name="BMC Genomics">
        <title>The Caulobacter crescentus phage phiCbK: genomics of a canonical phage.</title>
        <authorList>
            <person name="Gill J.J."/>
            <person name="Berry J.D."/>
            <person name="Russell W.K."/>
            <person name="Lessor L."/>
            <person name="Escobar Garcia D.A."/>
            <person name="Hernandez D."/>
            <person name="Kane A."/>
            <person name="Keene J."/>
            <person name="Maddox M."/>
            <person name="Martin R."/>
            <person name="Mohan S."/>
            <person name="Thorn A.M."/>
            <person name="Russell D.H."/>
            <person name="Young R."/>
        </authorList>
    </citation>
    <scope>NUCLEOTIDE SEQUENCE [LARGE SCALE GENOMIC DNA]</scope>
</reference>
<dbReference type="KEGG" id="vg:13995869"/>
<organism evidence="1 2">
    <name type="scientific">Caulobacter phage CcrRogue</name>
    <dbReference type="NCBI Taxonomy" id="2927986"/>
    <lineage>
        <taxon>Viruses</taxon>
        <taxon>Duplodnaviria</taxon>
        <taxon>Heunggongvirae</taxon>
        <taxon>Uroviricota</taxon>
        <taxon>Caudoviricetes</taxon>
        <taxon>Jeanschmidtviridae</taxon>
        <taxon>Poindextervirus</taxon>
        <taxon>Poindextervirus rogue</taxon>
    </lineage>
</organism>
<evidence type="ECO:0000313" key="2">
    <source>
        <dbReference type="Proteomes" id="UP000000461"/>
    </source>
</evidence>
<proteinExistence type="predicted"/>
<sequence>MALEAFIQSQVLVAFNQLDDLCKRWTYVQRSGTGVRDVESGKTVYPTTEIDIPKAVRVRFKKDEKDKTGQVLVGEKLLFPRVYLPKGFETKTSDYLIDEADVIWEIMSDLSDPAKAVAILQVRTSRIVTP</sequence>
<dbReference type="Proteomes" id="UP000000461">
    <property type="component" value="Segment"/>
</dbReference>
<dbReference type="OrthoDB" id="27759at10239"/>
<gene>
    <name evidence="1" type="ORF">CcrRogue_gp088</name>
</gene>
<name>K4JQL0_9CAUD</name>